<feature type="compositionally biased region" description="Acidic residues" evidence="2">
    <location>
        <begin position="850"/>
        <end position="861"/>
    </location>
</feature>
<dbReference type="GO" id="GO:0036267">
    <property type="term" value="P:invasive filamentous growth"/>
    <property type="evidence" value="ECO:0007669"/>
    <property type="project" value="TreeGrafter"/>
</dbReference>
<dbReference type="Gene3D" id="1.20.120.330">
    <property type="entry name" value="Nucleotidyltransferases domain 2"/>
    <property type="match status" value="1"/>
</dbReference>
<dbReference type="InterPro" id="IPR022018">
    <property type="entry name" value="GIT1_C"/>
</dbReference>
<dbReference type="OrthoDB" id="5588096at2759"/>
<feature type="compositionally biased region" description="Low complexity" evidence="2">
    <location>
        <begin position="1150"/>
        <end position="1167"/>
    </location>
</feature>
<proteinExistence type="predicted"/>
<dbReference type="GO" id="GO:0005078">
    <property type="term" value="F:MAP-kinase scaffold activity"/>
    <property type="evidence" value="ECO:0007669"/>
    <property type="project" value="TreeGrafter"/>
</dbReference>
<evidence type="ECO:0000256" key="2">
    <source>
        <dbReference type="SAM" id="MobiDB-lite"/>
    </source>
</evidence>
<dbReference type="GO" id="GO:0005826">
    <property type="term" value="C:actomyosin contractile ring"/>
    <property type="evidence" value="ECO:0007669"/>
    <property type="project" value="TreeGrafter"/>
</dbReference>
<evidence type="ECO:0000259" key="3">
    <source>
        <dbReference type="SMART" id="SM00555"/>
    </source>
</evidence>
<feature type="compositionally biased region" description="Low complexity" evidence="2">
    <location>
        <begin position="1058"/>
        <end position="1072"/>
    </location>
</feature>
<name>M3K2E7_CANMX</name>
<dbReference type="STRING" id="1245528.M3K2E7"/>
<dbReference type="PANTHER" id="PTHR21601">
    <property type="entry name" value="SPA2 PROTEIN"/>
    <property type="match status" value="1"/>
</dbReference>
<dbReference type="GO" id="GO:0005935">
    <property type="term" value="C:cellular bud neck"/>
    <property type="evidence" value="ECO:0007669"/>
    <property type="project" value="TreeGrafter"/>
</dbReference>
<feature type="compositionally biased region" description="Basic and acidic residues" evidence="2">
    <location>
        <begin position="1208"/>
        <end position="1217"/>
    </location>
</feature>
<evidence type="ECO:0000256" key="1">
    <source>
        <dbReference type="ARBA" id="ARBA00022737"/>
    </source>
</evidence>
<feature type="compositionally biased region" description="Acidic residues" evidence="2">
    <location>
        <begin position="246"/>
        <end position="255"/>
    </location>
</feature>
<feature type="compositionally biased region" description="Low complexity" evidence="2">
    <location>
        <begin position="392"/>
        <end position="414"/>
    </location>
</feature>
<dbReference type="Pfam" id="PF12205">
    <property type="entry name" value="GIT1_C"/>
    <property type="match status" value="1"/>
</dbReference>
<dbReference type="InterPro" id="IPR039892">
    <property type="entry name" value="Spa2/Sph1"/>
</dbReference>
<dbReference type="GO" id="GO:0005934">
    <property type="term" value="C:cellular bud tip"/>
    <property type="evidence" value="ECO:0007669"/>
    <property type="project" value="TreeGrafter"/>
</dbReference>
<accession>M3K2E7</accession>
<feature type="compositionally biased region" description="Polar residues" evidence="2">
    <location>
        <begin position="1112"/>
        <end position="1122"/>
    </location>
</feature>
<dbReference type="OMA" id="HRMNILC"/>
<dbReference type="GO" id="GO:0043332">
    <property type="term" value="C:mating projection tip"/>
    <property type="evidence" value="ECO:0007669"/>
    <property type="project" value="TreeGrafter"/>
</dbReference>
<feature type="compositionally biased region" description="Basic and acidic residues" evidence="2">
    <location>
        <begin position="956"/>
        <end position="966"/>
    </location>
</feature>
<feature type="domain" description="GIT Spa2 homology (SHD)" evidence="3">
    <location>
        <begin position="37"/>
        <end position="67"/>
    </location>
</feature>
<feature type="region of interest" description="Disordered" evidence="2">
    <location>
        <begin position="388"/>
        <end position="414"/>
    </location>
</feature>
<feature type="compositionally biased region" description="Basic and acidic residues" evidence="2">
    <location>
        <begin position="256"/>
        <end position="269"/>
    </location>
</feature>
<feature type="compositionally biased region" description="Polar residues" evidence="2">
    <location>
        <begin position="924"/>
        <end position="945"/>
    </location>
</feature>
<feature type="compositionally biased region" description="Acidic residues" evidence="2">
    <location>
        <begin position="194"/>
        <end position="204"/>
    </location>
</feature>
<keyword evidence="1" id="KW-0677">Repeat</keyword>
<feature type="compositionally biased region" description="Polar residues" evidence="2">
    <location>
        <begin position="875"/>
        <end position="891"/>
    </location>
</feature>
<feature type="compositionally biased region" description="Basic and acidic residues" evidence="2">
    <location>
        <begin position="1140"/>
        <end position="1149"/>
    </location>
</feature>
<feature type="compositionally biased region" description="Polar residues" evidence="2">
    <location>
        <begin position="212"/>
        <end position="245"/>
    </location>
</feature>
<dbReference type="GO" id="GO:0007124">
    <property type="term" value="P:pseudohyphal growth"/>
    <property type="evidence" value="ECO:0007669"/>
    <property type="project" value="TreeGrafter"/>
</dbReference>
<evidence type="ECO:0000313" key="4">
    <source>
        <dbReference type="EMBL" id="EMG49455.1"/>
    </source>
</evidence>
<feature type="compositionally biased region" description="Low complexity" evidence="2">
    <location>
        <begin position="1090"/>
        <end position="1104"/>
    </location>
</feature>
<feature type="compositionally biased region" description="Polar residues" evidence="2">
    <location>
        <begin position="652"/>
        <end position="665"/>
    </location>
</feature>
<dbReference type="EMBL" id="AOGT01000655">
    <property type="protein sequence ID" value="EMG49455.1"/>
    <property type="molecule type" value="Genomic_DNA"/>
</dbReference>
<dbReference type="GO" id="GO:1902716">
    <property type="term" value="C:cell cortex of growing cell tip"/>
    <property type="evidence" value="ECO:0007669"/>
    <property type="project" value="TreeGrafter"/>
</dbReference>
<feature type="compositionally biased region" description="Polar residues" evidence="2">
    <location>
        <begin position="1015"/>
        <end position="1039"/>
    </location>
</feature>
<feature type="compositionally biased region" description="Basic and acidic residues" evidence="2">
    <location>
        <begin position="1178"/>
        <end position="1196"/>
    </location>
</feature>
<keyword evidence="5" id="KW-1185">Reference proteome</keyword>
<dbReference type="PANTHER" id="PTHR21601:SF0">
    <property type="entry name" value="PROTEIN SPA2-RELATED"/>
    <property type="match status" value="1"/>
</dbReference>
<dbReference type="InterPro" id="IPR013724">
    <property type="entry name" value="GIT_SHD"/>
</dbReference>
<dbReference type="SMART" id="SM00555">
    <property type="entry name" value="GIT"/>
    <property type="match status" value="2"/>
</dbReference>
<dbReference type="GO" id="GO:0007121">
    <property type="term" value="P:bipolar cellular bud site selection"/>
    <property type="evidence" value="ECO:0007669"/>
    <property type="project" value="TreeGrafter"/>
</dbReference>
<feature type="compositionally biased region" description="Polar residues" evidence="2">
    <location>
        <begin position="673"/>
        <end position="692"/>
    </location>
</feature>
<feature type="compositionally biased region" description="Basic and acidic residues" evidence="2">
    <location>
        <begin position="1073"/>
        <end position="1083"/>
    </location>
</feature>
<feature type="compositionally biased region" description="Basic and acidic residues" evidence="2">
    <location>
        <begin position="717"/>
        <end position="733"/>
    </location>
</feature>
<feature type="domain" description="GIT Spa2 homology (SHD)" evidence="3">
    <location>
        <begin position="87"/>
        <end position="117"/>
    </location>
</feature>
<reference evidence="4 5" key="1">
    <citation type="submission" date="2013-02" db="EMBL/GenBank/DDBJ databases">
        <title>Genome sequence of Candida maltosa Xu316, a potential industrial strain for xylitol and ethanol production.</title>
        <authorList>
            <person name="Yu J."/>
            <person name="Wang Q."/>
            <person name="Geng X."/>
            <person name="Bao W."/>
            <person name="He P."/>
            <person name="Cai J."/>
        </authorList>
    </citation>
    <scope>NUCLEOTIDE SEQUENCE [LARGE SCALE GENOMIC DNA]</scope>
    <source>
        <strain evidence="5">Xu316</strain>
    </source>
</reference>
<dbReference type="Proteomes" id="UP000011777">
    <property type="component" value="Unassembled WGS sequence"/>
</dbReference>
<protein>
    <submittedName>
        <fullName evidence="4">Polarisome protein, putative</fullName>
    </submittedName>
</protein>
<feature type="compositionally biased region" description="Polar residues" evidence="2">
    <location>
        <begin position="155"/>
        <end position="168"/>
    </location>
</feature>
<feature type="compositionally biased region" description="Polar residues" evidence="2">
    <location>
        <begin position="969"/>
        <end position="984"/>
    </location>
</feature>
<comment type="caution">
    <text evidence="4">The sequence shown here is derived from an EMBL/GenBank/DDBJ whole genome shotgun (WGS) entry which is preliminary data.</text>
</comment>
<dbReference type="GO" id="GO:0000131">
    <property type="term" value="C:incipient cellular bud site"/>
    <property type="evidence" value="ECO:0007669"/>
    <property type="project" value="TreeGrafter"/>
</dbReference>
<sequence length="1492" mass="165127">MSEKDLVHHYKVLKQFLAISDDPNSRSKSNSSRAQRAREKLLKLSSAQFKELSTDVYDELKRRIDESRSEPDYLLPKTSFHPKRNQARQKLASLPQTRFKDLVADISYEIERRDLHIERNSQHSHTLSTSSNGSHHLQQQQHSQQHNPHERKGSLASNHDFTNGYHSRSASHHLNDSHPKEIKEETQNEKAAEEAEAEAEAEAEEDHHHTTSSKNITLPNAEASNQSIGIQPSQVVPTKANLTWSSDEEDENDDATESKKREIKDEPKNEAPSNNGYLPNEDSFNEKNQEIAKLESLVNDLKNKLQSTESEKSRLQSKFTSLQEDYDFSTKQNKSLSDELESLGKERERWMTKHDELSRSIGDVEETTKELERMKSINAALRLENQSLKNTSPVSRSVNSSPNALSSGNASSGNKFQHKAVDEFLEKLESVQPINTTAANNATTTELRNQVKLWQRRYEDSRSNSIAKDIKRASVSKLELKPFVSSHGLISMKLVSDVQALFESFLSYIVNETFDADILFEKISKIAVVINEIANQGDHNQQGSNESCSVLREAAAYSLTATRYHATYKQLFPRYIVEKSIGELNCALCDLVSICKLNENSTNLRVLDVDLKTSKKIANENIAVKQVESKTPKKSVNEDFGVRPLRMANKLKVNQSQLDSPSPNDTDNKAESTIKSQPSLNADQKDYSSSFMGDTAQDRSVKPTTTNAFAALREMREKEKEIQKQNDAKESPERLTSSNVVDRSLDLNVNNNKSFGSNGKVGTVAAAAAAGAGAGAATGFGIGSLKSFGSHDDSSADNMSHSISVPIRSTSIAAGESHIPTPFSKKKDKNNVAFSDNTVSIPSRAHADFDSDYSDDDDDLNDTPKSFGIVKKNVIDQQPSNFPTSGKSNQSNTTTNDDNPTRVAALQSLENSGFGGNYQGNNNFPARNNSLGNYGESNPEPSTNADHGVYPGSAQVHEKSLRDSPEHGFNSSKSIDGNDTNAYDNKTKSPEVSKVSNSDNDNERGNIAQLASKYEPSSSNGSTPHKPTSPVQARMNTSPGGVYERATKIKFKDMSPQTSATSPPLKTSPPKKSILDKMRHFENPEDDNSQKSPSPSPRKQPVQQDKVPFKSVRTSLESTKSQKSLEEPRQLSEPFTYSNGEKDSTKDAVKTAATDAQHTAADTSASSIGKGKGLFQSLKDRLVGAPEKPEEEHTKQADVSQSDDTISDNEKQADNEHLMNTVETSPPKDVDDEIVGKLVPVQYRKPDTSHDDEDEEHTRTPSGNHSKASLVGGPHAGGNNSSQGSLYESATSHEEPKKPVSKSVNVDSEDETEEEVKARQRQEYRKSMAAATFNVDLFDIDDPDNTLTQVLLYLEHQTVQVINTIQSLLAAIKKPNATRGELREKTKAITIVISQMTEATNTSMNQTRNAQLKEHGSWVVKSLEDCYHRMNILCKPGEKPDSSFADKNFKQRLAGISFDIAKCTKELVKTVEEASLKEDIAYLDARLSQNYN</sequence>
<dbReference type="eggNOG" id="ENOG502QS1N">
    <property type="taxonomic scope" value="Eukaryota"/>
</dbReference>
<organism evidence="4 5">
    <name type="scientific">Candida maltosa (strain Xu316)</name>
    <name type="common">Yeast</name>
    <dbReference type="NCBI Taxonomy" id="1245528"/>
    <lineage>
        <taxon>Eukaryota</taxon>
        <taxon>Fungi</taxon>
        <taxon>Dikarya</taxon>
        <taxon>Ascomycota</taxon>
        <taxon>Saccharomycotina</taxon>
        <taxon>Pichiomycetes</taxon>
        <taxon>Debaryomycetaceae</taxon>
        <taxon>Candida/Lodderomyces clade</taxon>
        <taxon>Candida</taxon>
    </lineage>
</organism>
<dbReference type="Pfam" id="PF08518">
    <property type="entry name" value="GIT_SHD"/>
    <property type="match status" value="2"/>
</dbReference>
<feature type="region of interest" description="Disordered" evidence="2">
    <location>
        <begin position="652"/>
        <end position="704"/>
    </location>
</feature>
<feature type="compositionally biased region" description="Low complexity" evidence="2">
    <location>
        <begin position="130"/>
        <end position="146"/>
    </location>
</feature>
<gene>
    <name evidence="4" type="ORF">G210_5775</name>
</gene>
<feature type="compositionally biased region" description="Polar residues" evidence="2">
    <location>
        <begin position="1278"/>
        <end position="1290"/>
    </location>
</feature>
<evidence type="ECO:0000313" key="5">
    <source>
        <dbReference type="Proteomes" id="UP000011777"/>
    </source>
</evidence>
<feature type="region of interest" description="Disordered" evidence="2">
    <location>
        <begin position="845"/>
        <end position="1322"/>
    </location>
</feature>
<feature type="region of interest" description="Disordered" evidence="2">
    <location>
        <begin position="717"/>
        <end position="742"/>
    </location>
</feature>
<feature type="compositionally biased region" description="Basic and acidic residues" evidence="2">
    <location>
        <begin position="173"/>
        <end position="193"/>
    </location>
</feature>
<feature type="non-terminal residue" evidence="4">
    <location>
        <position position="1"/>
    </location>
</feature>
<feature type="region of interest" description="Disordered" evidence="2">
    <location>
        <begin position="121"/>
        <end position="288"/>
    </location>
</feature>
<dbReference type="HOGENOM" id="CLU_002012_0_0_1"/>